<dbReference type="PANTHER" id="PTHR36437:SF2">
    <property type="entry name" value="GLYOXALASE_BLEOMYCIN RESISTANCE PROTEIN_DIOXYGENASE"/>
    <property type="match status" value="1"/>
</dbReference>
<keyword evidence="3" id="KW-1185">Reference proteome</keyword>
<dbReference type="Pfam" id="PF00903">
    <property type="entry name" value="Glyoxalase"/>
    <property type="match status" value="1"/>
</dbReference>
<dbReference type="CDD" id="cd07263">
    <property type="entry name" value="VOC_like"/>
    <property type="match status" value="1"/>
</dbReference>
<dbReference type="Proteomes" id="UP001589836">
    <property type="component" value="Unassembled WGS sequence"/>
</dbReference>
<dbReference type="InterPro" id="IPR037523">
    <property type="entry name" value="VOC_core"/>
</dbReference>
<protein>
    <submittedName>
        <fullName evidence="2">VOC family protein</fullName>
    </submittedName>
</protein>
<proteinExistence type="predicted"/>
<dbReference type="SUPFAM" id="SSF54593">
    <property type="entry name" value="Glyoxalase/Bleomycin resistance protein/Dihydroxybiphenyl dioxygenase"/>
    <property type="match status" value="1"/>
</dbReference>
<evidence type="ECO:0000259" key="1">
    <source>
        <dbReference type="PROSITE" id="PS51819"/>
    </source>
</evidence>
<organism evidence="2 3">
    <name type="scientific">Pontibacillus salicampi</name>
    <dbReference type="NCBI Taxonomy" id="1449801"/>
    <lineage>
        <taxon>Bacteria</taxon>
        <taxon>Bacillati</taxon>
        <taxon>Bacillota</taxon>
        <taxon>Bacilli</taxon>
        <taxon>Bacillales</taxon>
        <taxon>Bacillaceae</taxon>
        <taxon>Pontibacillus</taxon>
    </lineage>
</organism>
<sequence>MIEKIGQVMLYVSDQTRAVAFWTEKMGFSVISDQNDGQGMRWIELAPSKDIETSIVLHDKELIAKMEPKLNLGTPSLMFYSLDIESLHEDLKAKQVTVGEIVHMPTGKVFNFSDYEDNYFAVMESDKKVI</sequence>
<dbReference type="Gene3D" id="3.10.180.10">
    <property type="entry name" value="2,3-Dihydroxybiphenyl 1,2-Dioxygenase, domain 1"/>
    <property type="match status" value="1"/>
</dbReference>
<dbReference type="PANTHER" id="PTHR36437">
    <property type="entry name" value="GLYOXALASE/BLEOMYCIN RESISTANCE PROTEIN/DIOXYGENASE"/>
    <property type="match status" value="1"/>
</dbReference>
<accession>A0ABV6LM36</accession>
<evidence type="ECO:0000313" key="3">
    <source>
        <dbReference type="Proteomes" id="UP001589836"/>
    </source>
</evidence>
<evidence type="ECO:0000313" key="2">
    <source>
        <dbReference type="EMBL" id="MFC0523475.1"/>
    </source>
</evidence>
<comment type="caution">
    <text evidence="2">The sequence shown here is derived from an EMBL/GenBank/DDBJ whole genome shotgun (WGS) entry which is preliminary data.</text>
</comment>
<reference evidence="2 3" key="1">
    <citation type="submission" date="2024-09" db="EMBL/GenBank/DDBJ databases">
        <authorList>
            <person name="Sun Q."/>
            <person name="Mori K."/>
        </authorList>
    </citation>
    <scope>NUCLEOTIDE SEQUENCE [LARGE SCALE GENOMIC DNA]</scope>
    <source>
        <strain evidence="2 3">NCAIM B.02529</strain>
    </source>
</reference>
<dbReference type="EMBL" id="JBHLTP010000004">
    <property type="protein sequence ID" value="MFC0523475.1"/>
    <property type="molecule type" value="Genomic_DNA"/>
</dbReference>
<dbReference type="PROSITE" id="PS51819">
    <property type="entry name" value="VOC"/>
    <property type="match status" value="1"/>
</dbReference>
<gene>
    <name evidence="2" type="ORF">ACFFGV_07740</name>
</gene>
<feature type="domain" description="VOC" evidence="1">
    <location>
        <begin position="4"/>
        <end position="125"/>
    </location>
</feature>
<dbReference type="InterPro" id="IPR004360">
    <property type="entry name" value="Glyas_Fos-R_dOase_dom"/>
</dbReference>
<name>A0ABV6LM36_9BACI</name>
<dbReference type="RefSeq" id="WP_377346302.1">
    <property type="nucleotide sequence ID" value="NZ_JBHLTP010000004.1"/>
</dbReference>
<dbReference type="InterPro" id="IPR029068">
    <property type="entry name" value="Glyas_Bleomycin-R_OHBP_Dase"/>
</dbReference>